<evidence type="ECO:0000313" key="1">
    <source>
        <dbReference type="EMBL" id="MCF2651824.1"/>
    </source>
</evidence>
<organism evidence="1 2">
    <name type="scientific">Anaeromassilibacillus senegalensis</name>
    <dbReference type="NCBI Taxonomy" id="1673717"/>
    <lineage>
        <taxon>Bacteria</taxon>
        <taxon>Bacillati</taxon>
        <taxon>Bacillota</taxon>
        <taxon>Clostridia</taxon>
        <taxon>Eubacteriales</taxon>
        <taxon>Acutalibacteraceae</taxon>
        <taxon>Anaeromassilibacillus</taxon>
    </lineage>
</organism>
<dbReference type="EMBL" id="JAFBIT010000001">
    <property type="protein sequence ID" value="MCF2651824.1"/>
    <property type="molecule type" value="Genomic_DNA"/>
</dbReference>
<proteinExistence type="predicted"/>
<accession>A0ABS9CL96</accession>
<evidence type="ECO:0008006" key="3">
    <source>
        <dbReference type="Google" id="ProtNLM"/>
    </source>
</evidence>
<gene>
    <name evidence="1" type="ORF">JQM67_04345</name>
</gene>
<dbReference type="Proteomes" id="UP001299220">
    <property type="component" value="Unassembled WGS sequence"/>
</dbReference>
<dbReference type="RefSeq" id="WP_235322823.1">
    <property type="nucleotide sequence ID" value="NZ_JAFBIT010000001.1"/>
</dbReference>
<protein>
    <recommendedName>
        <fullName evidence="3">Ribbon-helix-helix domain-containing protein</fullName>
    </recommendedName>
</protein>
<keyword evidence="2" id="KW-1185">Reference proteome</keyword>
<evidence type="ECO:0000313" key="2">
    <source>
        <dbReference type="Proteomes" id="UP001299220"/>
    </source>
</evidence>
<comment type="caution">
    <text evidence="1">The sequence shown here is derived from an EMBL/GenBank/DDBJ whole genome shotgun (WGS) entry which is preliminary data.</text>
</comment>
<reference evidence="1 2" key="1">
    <citation type="submission" date="2020-12" db="EMBL/GenBank/DDBJ databases">
        <title>Whole genome sequences of gut porcine anaerobes.</title>
        <authorList>
            <person name="Kubasova T."/>
            <person name="Jahodarova E."/>
            <person name="Rychlik I."/>
        </authorList>
    </citation>
    <scope>NUCLEOTIDE SEQUENCE [LARGE SCALE GENOMIC DNA]</scope>
    <source>
        <strain evidence="1 2">An867</strain>
    </source>
</reference>
<sequence length="73" mass="8452">MKAPEPFILRVPKIDACDSGVIRVSPECYLHLLELKRRTGLPIGRIAEQCIDFAMHREIRIEEEPYADTRSTR</sequence>
<name>A0ABS9CL96_9FIRM</name>